<reference evidence="3" key="1">
    <citation type="journal article" date="2019" name="Int. J. Syst. Evol. Microbiol.">
        <title>The Global Catalogue of Microorganisms (GCM) 10K type strain sequencing project: providing services to taxonomists for standard genome sequencing and annotation.</title>
        <authorList>
            <consortium name="The Broad Institute Genomics Platform"/>
            <consortium name="The Broad Institute Genome Sequencing Center for Infectious Disease"/>
            <person name="Wu L."/>
            <person name="Ma J."/>
        </authorList>
    </citation>
    <scope>NUCLEOTIDE SEQUENCE [LARGE SCALE GENOMIC DNA]</scope>
    <source>
        <strain evidence="3">JCM 17804</strain>
    </source>
</reference>
<feature type="region of interest" description="Disordered" evidence="1">
    <location>
        <begin position="1"/>
        <end position="41"/>
    </location>
</feature>
<accession>A0ABP8I4S0</accession>
<comment type="caution">
    <text evidence="2">The sequence shown here is derived from an EMBL/GenBank/DDBJ whole genome shotgun (WGS) entry which is preliminary data.</text>
</comment>
<name>A0ABP8I4S0_9BURK</name>
<gene>
    <name evidence="2" type="ORF">GCM10023165_39570</name>
</gene>
<evidence type="ECO:0000313" key="3">
    <source>
        <dbReference type="Proteomes" id="UP001500975"/>
    </source>
</evidence>
<keyword evidence="3" id="KW-1185">Reference proteome</keyword>
<protein>
    <submittedName>
        <fullName evidence="2">Uncharacterized protein</fullName>
    </submittedName>
</protein>
<dbReference type="EMBL" id="BAABGJ010000075">
    <property type="protein sequence ID" value="GAA4351410.1"/>
    <property type="molecule type" value="Genomic_DNA"/>
</dbReference>
<evidence type="ECO:0000256" key="1">
    <source>
        <dbReference type="SAM" id="MobiDB-lite"/>
    </source>
</evidence>
<organism evidence="2 3">
    <name type="scientific">Variovorax defluvii</name>
    <dbReference type="NCBI Taxonomy" id="913761"/>
    <lineage>
        <taxon>Bacteria</taxon>
        <taxon>Pseudomonadati</taxon>
        <taxon>Pseudomonadota</taxon>
        <taxon>Betaproteobacteria</taxon>
        <taxon>Burkholderiales</taxon>
        <taxon>Comamonadaceae</taxon>
        <taxon>Variovorax</taxon>
    </lineage>
</organism>
<sequence>MQMLRFFRSQGAARKGEKRPDLPDVSQPAPLTLRDDDAQDGGGVTVVELSELEARAMCAREDIPVFWRRPGEQKRKA</sequence>
<evidence type="ECO:0000313" key="2">
    <source>
        <dbReference type="EMBL" id="GAA4351410.1"/>
    </source>
</evidence>
<dbReference type="Proteomes" id="UP001500975">
    <property type="component" value="Unassembled WGS sequence"/>
</dbReference>
<dbReference type="RefSeq" id="WP_345540053.1">
    <property type="nucleotide sequence ID" value="NZ_BAABGJ010000075.1"/>
</dbReference>
<proteinExistence type="predicted"/>